<dbReference type="GO" id="GO:0000156">
    <property type="term" value="F:phosphorelay response regulator activity"/>
    <property type="evidence" value="ECO:0007669"/>
    <property type="project" value="InterPro"/>
</dbReference>
<dbReference type="SUPFAM" id="SSF52172">
    <property type="entry name" value="CheY-like"/>
    <property type="match status" value="1"/>
</dbReference>
<dbReference type="EMBL" id="ATBP01000424">
    <property type="protein sequence ID" value="ETR70429.1"/>
    <property type="molecule type" value="Genomic_DNA"/>
</dbReference>
<dbReference type="GO" id="GO:0006935">
    <property type="term" value="P:chemotaxis"/>
    <property type="evidence" value="ECO:0007669"/>
    <property type="project" value="InterPro"/>
</dbReference>
<dbReference type="Pfam" id="PF01339">
    <property type="entry name" value="CheB_methylest"/>
    <property type="match status" value="1"/>
</dbReference>
<proteinExistence type="predicted"/>
<evidence type="ECO:0000256" key="4">
    <source>
        <dbReference type="PROSITE-ProRule" id="PRU00169"/>
    </source>
</evidence>
<sequence>MKTILIVDDSTTMRRMIRATLQTLENISFKEAENGLEAIECLTLNSIAWIKANGGTVLTESKETCVIYGMPRAVDEIGLSDKRVPLYQMAAVIKDLN</sequence>
<evidence type="ECO:0000259" key="5">
    <source>
        <dbReference type="PROSITE" id="PS50110"/>
    </source>
</evidence>
<name>A0A1V1P6B2_9BACT</name>
<evidence type="ECO:0000256" key="1">
    <source>
        <dbReference type="ARBA" id="ARBA00022801"/>
    </source>
</evidence>
<keyword evidence="1" id="KW-0378">Hydrolase</keyword>
<dbReference type="PANTHER" id="PTHR42872:SF3">
    <property type="entry name" value="PROTEIN-GLUTAMATE METHYLESTERASE_PROTEIN-GLUTAMINE GLUTAMINASE 1"/>
    <property type="match status" value="1"/>
</dbReference>
<evidence type="ECO:0000256" key="2">
    <source>
        <dbReference type="ARBA" id="ARBA00039140"/>
    </source>
</evidence>
<dbReference type="Proteomes" id="UP000189670">
    <property type="component" value="Unassembled WGS sequence"/>
</dbReference>
<dbReference type="GO" id="GO:0005737">
    <property type="term" value="C:cytoplasm"/>
    <property type="evidence" value="ECO:0007669"/>
    <property type="project" value="InterPro"/>
</dbReference>
<dbReference type="PANTHER" id="PTHR42872">
    <property type="entry name" value="PROTEIN-GLUTAMATE METHYLESTERASE/PROTEIN-GLUTAMINE GLUTAMINASE"/>
    <property type="match status" value="1"/>
</dbReference>
<organism evidence="6 7">
    <name type="scientific">Candidatus Magnetoglobus multicellularis str. Araruama</name>
    <dbReference type="NCBI Taxonomy" id="890399"/>
    <lineage>
        <taxon>Bacteria</taxon>
        <taxon>Pseudomonadati</taxon>
        <taxon>Thermodesulfobacteriota</taxon>
        <taxon>Desulfobacteria</taxon>
        <taxon>Desulfobacterales</taxon>
        <taxon>Desulfobacteraceae</taxon>
        <taxon>Candidatus Magnetoglobus</taxon>
    </lineage>
</organism>
<dbReference type="SUPFAM" id="SSF52738">
    <property type="entry name" value="Methylesterase CheB, C-terminal domain"/>
    <property type="match status" value="1"/>
</dbReference>
<dbReference type="Gene3D" id="3.40.50.180">
    <property type="entry name" value="Methylesterase CheB, C-terminal domain"/>
    <property type="match status" value="1"/>
</dbReference>
<keyword evidence="4" id="KW-0597">Phosphoprotein</keyword>
<dbReference type="InterPro" id="IPR035909">
    <property type="entry name" value="CheB_C"/>
</dbReference>
<feature type="domain" description="Response regulatory" evidence="5">
    <location>
        <begin position="3"/>
        <end position="97"/>
    </location>
</feature>
<dbReference type="InterPro" id="IPR000673">
    <property type="entry name" value="Sig_transdc_resp-reg_Me-estase"/>
</dbReference>
<dbReference type="InterPro" id="IPR001789">
    <property type="entry name" value="Sig_transdc_resp-reg_receiver"/>
</dbReference>
<reference evidence="7" key="1">
    <citation type="submission" date="2012-11" db="EMBL/GenBank/DDBJ databases">
        <authorList>
            <person name="Lucero-Rivera Y.E."/>
            <person name="Tovar-Ramirez D."/>
        </authorList>
    </citation>
    <scope>NUCLEOTIDE SEQUENCE [LARGE SCALE GENOMIC DNA]</scope>
    <source>
        <strain evidence="7">Araruama</strain>
    </source>
</reference>
<gene>
    <name evidence="6" type="ORF">OMM_08817</name>
</gene>
<dbReference type="EC" id="3.1.1.61" evidence="2"/>
<evidence type="ECO:0000256" key="3">
    <source>
        <dbReference type="ARBA" id="ARBA00048267"/>
    </source>
</evidence>
<dbReference type="Gene3D" id="3.40.50.2300">
    <property type="match status" value="1"/>
</dbReference>
<comment type="catalytic activity">
    <reaction evidence="3">
        <text>[protein]-L-glutamate 5-O-methyl ester + H2O = L-glutamyl-[protein] + methanol + H(+)</text>
        <dbReference type="Rhea" id="RHEA:23236"/>
        <dbReference type="Rhea" id="RHEA-COMP:10208"/>
        <dbReference type="Rhea" id="RHEA-COMP:10311"/>
        <dbReference type="ChEBI" id="CHEBI:15377"/>
        <dbReference type="ChEBI" id="CHEBI:15378"/>
        <dbReference type="ChEBI" id="CHEBI:17790"/>
        <dbReference type="ChEBI" id="CHEBI:29973"/>
        <dbReference type="ChEBI" id="CHEBI:82795"/>
        <dbReference type="EC" id="3.1.1.61"/>
    </reaction>
</comment>
<accession>A0A1V1P6B2</accession>
<dbReference type="AlphaFoldDB" id="A0A1V1P6B2"/>
<feature type="modified residue" description="4-aspartylphosphate" evidence="4">
    <location>
        <position position="95"/>
    </location>
</feature>
<dbReference type="PROSITE" id="PS50110">
    <property type="entry name" value="RESPONSE_REGULATORY"/>
    <property type="match status" value="1"/>
</dbReference>
<protein>
    <recommendedName>
        <fullName evidence="2">protein-glutamate methylesterase</fullName>
        <ecNumber evidence="2">3.1.1.61</ecNumber>
    </recommendedName>
</protein>
<evidence type="ECO:0000313" key="6">
    <source>
        <dbReference type="EMBL" id="ETR70429.1"/>
    </source>
</evidence>
<dbReference type="InterPro" id="IPR011006">
    <property type="entry name" value="CheY-like_superfamily"/>
</dbReference>
<evidence type="ECO:0000313" key="7">
    <source>
        <dbReference type="Proteomes" id="UP000189670"/>
    </source>
</evidence>
<dbReference type="GO" id="GO:0008984">
    <property type="term" value="F:protein-glutamate methylesterase activity"/>
    <property type="evidence" value="ECO:0007669"/>
    <property type="project" value="UniProtKB-EC"/>
</dbReference>
<comment type="caution">
    <text evidence="6">The sequence shown here is derived from an EMBL/GenBank/DDBJ whole genome shotgun (WGS) entry which is preliminary data.</text>
</comment>